<dbReference type="EMBL" id="CADCWM010001062">
    <property type="protein sequence ID" value="CAA9587734.1"/>
    <property type="molecule type" value="Genomic_DNA"/>
</dbReference>
<sequence>DPLWADTLGPEGSSGATYIGSIAANTSAIVRGLSGGRVRCTPRA</sequence>
<reference evidence="1" key="1">
    <citation type="submission" date="2020-02" db="EMBL/GenBank/DDBJ databases">
        <authorList>
            <person name="Meier V. D."/>
        </authorList>
    </citation>
    <scope>NUCLEOTIDE SEQUENCE</scope>
    <source>
        <strain evidence="1">AVDCRST_MAG88</strain>
    </source>
</reference>
<protein>
    <submittedName>
        <fullName evidence="1">Uncharacterized protein</fullName>
    </submittedName>
</protein>
<evidence type="ECO:0000313" key="1">
    <source>
        <dbReference type="EMBL" id="CAA9587734.1"/>
    </source>
</evidence>
<proteinExistence type="predicted"/>
<name>A0A6J4VTS4_9BACT</name>
<feature type="non-terminal residue" evidence="1">
    <location>
        <position position="1"/>
    </location>
</feature>
<gene>
    <name evidence="1" type="ORF">AVDCRST_MAG88-4255</name>
</gene>
<organism evidence="1">
    <name type="scientific">uncultured Thermomicrobiales bacterium</name>
    <dbReference type="NCBI Taxonomy" id="1645740"/>
    <lineage>
        <taxon>Bacteria</taxon>
        <taxon>Pseudomonadati</taxon>
        <taxon>Thermomicrobiota</taxon>
        <taxon>Thermomicrobia</taxon>
        <taxon>Thermomicrobiales</taxon>
        <taxon>environmental samples</taxon>
    </lineage>
</organism>
<accession>A0A6J4VTS4</accession>
<dbReference type="AlphaFoldDB" id="A0A6J4VTS4"/>